<dbReference type="InterPro" id="IPR032675">
    <property type="entry name" value="LRR_dom_sf"/>
</dbReference>
<protein>
    <recommendedName>
        <fullName evidence="1">F-box domain-containing protein</fullName>
    </recommendedName>
</protein>
<dbReference type="Pfam" id="PF00646">
    <property type="entry name" value="F-box"/>
    <property type="match status" value="1"/>
</dbReference>
<sequence length="426" mass="48643">MLSLHFHCQLRHGTHTLRHTSSSFTEWVLTLWRRYSISGWAARAWERIRQWGATRRALYGSTSARPKPRYNYDVLECILHHLPLHDLPQAALVCQEWALASRMPLYARLEFDSNAQSAPPLARTLRTCPNLRSLVQYLELHISIHENDTAAFDWLHLMPEGNVTELVVYHCAFDKDFTTFILRSPFIRSVRILKGTGDFIQTKEHLHGCLTLPHLESLSVYVSDGLEVIQPVPVPPKLTRLSLSSYTFPVSTIPLLAAAGPQLERFDLDSGMDPPLDEELPDFVAALEDYARQLRALTIRSKHYPEIPYADHLVHLIPTLEYLHLGYKTFSSSLYLDLPKRLHTLRLEHAVGLEFPFTNLEEMIARSGCGENSLRSLAIFVRGKECDTSPFMRIGDLCHQNGIAFSFTTYSPSVNQWSDGSFLSYK</sequence>
<accession>A0A8E2B614</accession>
<evidence type="ECO:0000259" key="1">
    <source>
        <dbReference type="Pfam" id="PF00646"/>
    </source>
</evidence>
<feature type="domain" description="F-box" evidence="1">
    <location>
        <begin position="72"/>
        <end position="103"/>
    </location>
</feature>
<evidence type="ECO:0000313" key="3">
    <source>
        <dbReference type="Proteomes" id="UP000250043"/>
    </source>
</evidence>
<organism evidence="2 3">
    <name type="scientific">Obba rivulosa</name>
    <dbReference type="NCBI Taxonomy" id="1052685"/>
    <lineage>
        <taxon>Eukaryota</taxon>
        <taxon>Fungi</taxon>
        <taxon>Dikarya</taxon>
        <taxon>Basidiomycota</taxon>
        <taxon>Agaricomycotina</taxon>
        <taxon>Agaricomycetes</taxon>
        <taxon>Polyporales</taxon>
        <taxon>Gelatoporiaceae</taxon>
        <taxon>Obba</taxon>
    </lineage>
</organism>
<dbReference type="AlphaFoldDB" id="A0A8E2B614"/>
<dbReference type="Proteomes" id="UP000250043">
    <property type="component" value="Unassembled WGS sequence"/>
</dbReference>
<dbReference type="EMBL" id="KV722363">
    <property type="protein sequence ID" value="OCH92865.1"/>
    <property type="molecule type" value="Genomic_DNA"/>
</dbReference>
<dbReference type="SUPFAM" id="SSF52058">
    <property type="entry name" value="L domain-like"/>
    <property type="match status" value="1"/>
</dbReference>
<name>A0A8E2B614_9APHY</name>
<keyword evidence="3" id="KW-1185">Reference proteome</keyword>
<dbReference type="Gene3D" id="3.80.10.10">
    <property type="entry name" value="Ribonuclease Inhibitor"/>
    <property type="match status" value="1"/>
</dbReference>
<dbReference type="OrthoDB" id="2742110at2759"/>
<proteinExistence type="predicted"/>
<reference evidence="2 3" key="1">
    <citation type="submission" date="2016-07" db="EMBL/GenBank/DDBJ databases">
        <title>Draft genome of the white-rot fungus Obba rivulosa 3A-2.</title>
        <authorList>
            <consortium name="DOE Joint Genome Institute"/>
            <person name="Miettinen O."/>
            <person name="Riley R."/>
            <person name="Acob R."/>
            <person name="Barry K."/>
            <person name="Cullen D."/>
            <person name="De Vries R."/>
            <person name="Hainaut M."/>
            <person name="Hatakka A."/>
            <person name="Henrissat B."/>
            <person name="Hilden K."/>
            <person name="Kuo R."/>
            <person name="Labutti K."/>
            <person name="Lipzen A."/>
            <person name="Makela M.R."/>
            <person name="Sandor L."/>
            <person name="Spatafora J.W."/>
            <person name="Grigoriev I.V."/>
            <person name="Hibbett D.S."/>
        </authorList>
    </citation>
    <scope>NUCLEOTIDE SEQUENCE [LARGE SCALE GENOMIC DNA]</scope>
    <source>
        <strain evidence="2 3">3A-2</strain>
    </source>
</reference>
<dbReference type="SUPFAM" id="SSF81383">
    <property type="entry name" value="F-box domain"/>
    <property type="match status" value="1"/>
</dbReference>
<dbReference type="InterPro" id="IPR036047">
    <property type="entry name" value="F-box-like_dom_sf"/>
</dbReference>
<dbReference type="InterPro" id="IPR001810">
    <property type="entry name" value="F-box_dom"/>
</dbReference>
<dbReference type="CDD" id="cd09917">
    <property type="entry name" value="F-box_SF"/>
    <property type="match status" value="1"/>
</dbReference>
<evidence type="ECO:0000313" key="2">
    <source>
        <dbReference type="EMBL" id="OCH92865.1"/>
    </source>
</evidence>
<gene>
    <name evidence="2" type="ORF">OBBRIDRAFT_790889</name>
</gene>